<dbReference type="AlphaFoldDB" id="G0J2E0"/>
<organism evidence="1 2">
    <name type="scientific">Cyclobacterium marinum (strain ATCC 25205 / DSM 745 / LMG 13164 / NCIMB 1802)</name>
    <name type="common">Flectobacillus marinus</name>
    <dbReference type="NCBI Taxonomy" id="880070"/>
    <lineage>
        <taxon>Bacteria</taxon>
        <taxon>Pseudomonadati</taxon>
        <taxon>Bacteroidota</taxon>
        <taxon>Cytophagia</taxon>
        <taxon>Cytophagales</taxon>
        <taxon>Cyclobacteriaceae</taxon>
        <taxon>Cyclobacterium</taxon>
    </lineage>
</organism>
<proteinExistence type="predicted"/>
<protein>
    <submittedName>
        <fullName evidence="1">Uncharacterized protein</fullName>
    </submittedName>
</protein>
<evidence type="ECO:0000313" key="1">
    <source>
        <dbReference type="EMBL" id="AEL25214.1"/>
    </source>
</evidence>
<dbReference type="STRING" id="880070.Cycma_1445"/>
<keyword evidence="2" id="KW-1185">Reference proteome</keyword>
<dbReference type="KEGG" id="cmr:Cycma_1445"/>
<sequence length="45" mass="5241">MVLSTISLVFFKIFFTFTFDFEDVEDLVNISVCTNGLKLIEMPIY</sequence>
<dbReference type="Proteomes" id="UP000001635">
    <property type="component" value="Chromosome"/>
</dbReference>
<name>G0J2E0_CYCMS</name>
<dbReference type="HOGENOM" id="CLU_3198820_0_0_10"/>
<dbReference type="EMBL" id="CP002955">
    <property type="protein sequence ID" value="AEL25214.1"/>
    <property type="molecule type" value="Genomic_DNA"/>
</dbReference>
<evidence type="ECO:0000313" key="2">
    <source>
        <dbReference type="Proteomes" id="UP000001635"/>
    </source>
</evidence>
<reference evidence="2" key="1">
    <citation type="submission" date="2011-07" db="EMBL/GenBank/DDBJ databases">
        <title>The complete genome of Cyclobacterium marinum DSM 745.</title>
        <authorList>
            <person name="Lucas S."/>
            <person name="Han J."/>
            <person name="Lapidus A."/>
            <person name="Bruce D."/>
            <person name="Goodwin L."/>
            <person name="Pitluck S."/>
            <person name="Peters L."/>
            <person name="Kyrpides N."/>
            <person name="Mavromatis K."/>
            <person name="Ivanova N."/>
            <person name="Ovchinnikova G."/>
            <person name="Chertkov O."/>
            <person name="Detter J.C."/>
            <person name="Tapia R."/>
            <person name="Han C."/>
            <person name="Land M."/>
            <person name="Hauser L."/>
            <person name="Markowitz V."/>
            <person name="Cheng J.-F."/>
            <person name="Hugenholtz P."/>
            <person name="Woyke T."/>
            <person name="Wu D."/>
            <person name="Tindall B."/>
            <person name="Schuetze A."/>
            <person name="Brambilla E."/>
            <person name="Klenk H.-P."/>
            <person name="Eisen J.A."/>
        </authorList>
    </citation>
    <scope>NUCLEOTIDE SEQUENCE [LARGE SCALE GENOMIC DNA]</scope>
    <source>
        <strain evidence="2">ATCC 25205 / DSM 745 / LMG 13164 / NCIMB 1802</strain>
    </source>
</reference>
<accession>G0J2E0</accession>
<gene>
    <name evidence="1" type="ordered locus">Cycma_1445</name>
</gene>